<gene>
    <name evidence="3" type="ORF">SAMN02745130_00692</name>
</gene>
<dbReference type="RefSeq" id="WP_234975787.1">
    <property type="nucleotide sequence ID" value="NZ_FUYB01000002.1"/>
</dbReference>
<organism evidence="3 4">
    <name type="scientific">Thiothrix eikelboomii</name>
    <dbReference type="NCBI Taxonomy" id="92487"/>
    <lineage>
        <taxon>Bacteria</taxon>
        <taxon>Pseudomonadati</taxon>
        <taxon>Pseudomonadota</taxon>
        <taxon>Gammaproteobacteria</taxon>
        <taxon>Thiotrichales</taxon>
        <taxon>Thiotrichaceae</taxon>
        <taxon>Thiothrix</taxon>
    </lineage>
</organism>
<dbReference type="InterPro" id="IPR036388">
    <property type="entry name" value="WH-like_DNA-bd_sf"/>
</dbReference>
<evidence type="ECO:0000313" key="3">
    <source>
        <dbReference type="EMBL" id="SKA70226.1"/>
    </source>
</evidence>
<keyword evidence="4" id="KW-1185">Reference proteome</keyword>
<dbReference type="Gene3D" id="1.10.10.10">
    <property type="entry name" value="Winged helix-like DNA-binding domain superfamily/Winged helix DNA-binding domain"/>
    <property type="match status" value="1"/>
</dbReference>
<name>A0A1T4VZ12_9GAMM</name>
<dbReference type="InterPro" id="IPR029016">
    <property type="entry name" value="GAF-like_dom_sf"/>
</dbReference>
<keyword evidence="1" id="KW-0805">Transcription regulation</keyword>
<evidence type="ECO:0000313" key="4">
    <source>
        <dbReference type="Proteomes" id="UP000190460"/>
    </source>
</evidence>
<dbReference type="Gene3D" id="3.30.450.40">
    <property type="match status" value="1"/>
</dbReference>
<dbReference type="STRING" id="92487.SAMN02745130_00692"/>
<proteinExistence type="predicted"/>
<evidence type="ECO:0000256" key="1">
    <source>
        <dbReference type="ARBA" id="ARBA00023015"/>
    </source>
</evidence>
<accession>A0A1T4VZ12</accession>
<keyword evidence="2" id="KW-0804">Transcription</keyword>
<dbReference type="EMBL" id="FUYB01000002">
    <property type="protein sequence ID" value="SKA70226.1"/>
    <property type="molecule type" value="Genomic_DNA"/>
</dbReference>
<dbReference type="AlphaFoldDB" id="A0A1T4VZ12"/>
<protein>
    <recommendedName>
        <fullName evidence="5">Transcriptional regulator</fullName>
    </recommendedName>
</protein>
<evidence type="ECO:0000256" key="2">
    <source>
        <dbReference type="ARBA" id="ARBA00023163"/>
    </source>
</evidence>
<evidence type="ECO:0008006" key="5">
    <source>
        <dbReference type="Google" id="ProtNLM"/>
    </source>
</evidence>
<dbReference type="Proteomes" id="UP000190460">
    <property type="component" value="Unassembled WGS sequence"/>
</dbReference>
<reference evidence="3 4" key="1">
    <citation type="submission" date="2017-02" db="EMBL/GenBank/DDBJ databases">
        <authorList>
            <person name="Peterson S.W."/>
        </authorList>
    </citation>
    <scope>NUCLEOTIDE SEQUENCE [LARGE SCALE GENOMIC DNA]</scope>
    <source>
        <strain evidence="3 4">ATCC 49788</strain>
    </source>
</reference>
<sequence length="397" mass="44217">MGQVLKSLEMGAESLLKRRSVIDSQWNRFVSGASGGVKIPVRDDIASSWQRSAQYIQPRQGSAPADDLYVTQQMWKGSILSQAVQREQEQIKQLAKEGELVAAIADPQGRLLWTLASQHMRSRAESVNFTAGGWWDERSVGTNAVGLSLNLKRPVTVFSSEHYQPFVHDWVCYAAPILHPQSGELVGVLDMSTTWRRHTPLGQAAVTEIARSIAQGLPQNLPKAELEIYALGQARVIFRGKTLHLPLRQVEILSLLALNPQGLSLEGLHAALYGEQSVSLSTLKAELSHLRRILDGQIGSRPYRLQISVWADFIQVWQALHHNHTSSAFTLYQGSFLVQSNSPELEEWRHCIDAVMDKALSSCEDATLLMDKLCRSTGGSELVRERLAELVDKPKWS</sequence>